<gene>
    <name evidence="2" type="ORF">A1507_00270</name>
</gene>
<protein>
    <recommendedName>
        <fullName evidence="4">Secreted protein</fullName>
    </recommendedName>
</protein>
<proteinExistence type="predicted"/>
<evidence type="ECO:0000256" key="1">
    <source>
        <dbReference type="SAM" id="SignalP"/>
    </source>
</evidence>
<organism evidence="2 3">
    <name type="scientific">Methylomonas koyamae</name>
    <dbReference type="NCBI Taxonomy" id="702114"/>
    <lineage>
        <taxon>Bacteria</taxon>
        <taxon>Pseudomonadati</taxon>
        <taxon>Pseudomonadota</taxon>
        <taxon>Gammaproteobacteria</taxon>
        <taxon>Methylococcales</taxon>
        <taxon>Methylococcaceae</taxon>
        <taxon>Methylomonas</taxon>
    </lineage>
</organism>
<feature type="chain" id="PRO_5008069400" description="Secreted protein" evidence="1">
    <location>
        <begin position="28"/>
        <end position="287"/>
    </location>
</feature>
<evidence type="ECO:0000313" key="2">
    <source>
        <dbReference type="EMBL" id="OAI19133.1"/>
    </source>
</evidence>
<reference evidence="2 3" key="1">
    <citation type="submission" date="2016-03" db="EMBL/GenBank/DDBJ databases">
        <authorList>
            <person name="Ploux O."/>
        </authorList>
    </citation>
    <scope>NUCLEOTIDE SEQUENCE [LARGE SCALE GENOMIC DNA]</scope>
    <source>
        <strain evidence="2 3">R-45378</strain>
    </source>
</reference>
<evidence type="ECO:0000313" key="3">
    <source>
        <dbReference type="Proteomes" id="UP000077857"/>
    </source>
</evidence>
<dbReference type="EMBL" id="LUUJ01000052">
    <property type="protein sequence ID" value="OAI19133.1"/>
    <property type="molecule type" value="Genomic_DNA"/>
</dbReference>
<accession>A0A177NP71</accession>
<keyword evidence="1" id="KW-0732">Signal</keyword>
<dbReference type="RefSeq" id="WP_064039719.1">
    <property type="nucleotide sequence ID" value="NZ_LUUJ01000052.1"/>
</dbReference>
<evidence type="ECO:0008006" key="4">
    <source>
        <dbReference type="Google" id="ProtNLM"/>
    </source>
</evidence>
<dbReference type="Proteomes" id="UP000077857">
    <property type="component" value="Unassembled WGS sequence"/>
</dbReference>
<dbReference type="AlphaFoldDB" id="A0A177NP71"/>
<comment type="caution">
    <text evidence="2">The sequence shown here is derived from an EMBL/GenBank/DDBJ whole genome shotgun (WGS) entry which is preliminary data.</text>
</comment>
<feature type="signal peptide" evidence="1">
    <location>
        <begin position="1"/>
        <end position="27"/>
    </location>
</feature>
<name>A0A177NP71_9GAMM</name>
<sequence length="287" mass="29477">MKKLKFIAMGFGGMALMAAGDAAFAHASIVGAITSGATGFPRVGLNHACNGTTPPTPIVAQSVVIPTINPIILKKETVSGATTDVSGGGLSPYFSTNLAGTTPLNSLQNLGQLIQSKDVFSNQIEQRNASNSVIGWVSTKGNLAVNLHGEVPFRFAAPHFRFAAGNANSCVSKLTVQFAVADICNINQKPGSLPAVGSGNNGFNLWIDNTTAGLDTTQFPASTIVNGAGTTNLTINRDTNINPYPANCAAAGGSDPTIEITVKPSADDVDQLAFPGWGTPASGNTFQ</sequence>